<dbReference type="Proteomes" id="UP000476176">
    <property type="component" value="Unassembled WGS sequence"/>
</dbReference>
<dbReference type="EMBL" id="QXGD01000015">
    <property type="protein sequence ID" value="KAE9257768.1"/>
    <property type="molecule type" value="Genomic_DNA"/>
</dbReference>
<dbReference type="EMBL" id="QXGF01000005">
    <property type="protein sequence ID" value="KAE8950185.1"/>
    <property type="molecule type" value="Genomic_DNA"/>
</dbReference>
<dbReference type="Proteomes" id="UP000440732">
    <property type="component" value="Unassembled WGS sequence"/>
</dbReference>
<organism evidence="3 18">
    <name type="scientific">Phytophthora fragariae</name>
    <dbReference type="NCBI Taxonomy" id="53985"/>
    <lineage>
        <taxon>Eukaryota</taxon>
        <taxon>Sar</taxon>
        <taxon>Stramenopiles</taxon>
        <taxon>Oomycota</taxon>
        <taxon>Peronosporomycetes</taxon>
        <taxon>Peronosporales</taxon>
        <taxon>Peronosporaceae</taxon>
        <taxon>Phytophthora</taxon>
    </lineage>
</organism>
<evidence type="ECO:0000313" key="4">
    <source>
        <dbReference type="EMBL" id="KAE9140666.1"/>
    </source>
</evidence>
<evidence type="ECO:0000313" key="18">
    <source>
        <dbReference type="Proteomes" id="UP000460718"/>
    </source>
</evidence>
<dbReference type="EMBL" id="QXGA01000008">
    <property type="protein sequence ID" value="KAE9155671.1"/>
    <property type="molecule type" value="Genomic_DNA"/>
</dbReference>
<dbReference type="AlphaFoldDB" id="A0A6A3MQ33"/>
<reference evidence="18 19" key="1">
    <citation type="submission" date="2018-09" db="EMBL/GenBank/DDBJ databases">
        <title>Genomic investigation of the strawberry pathogen Phytophthora fragariae indicates pathogenicity is determined by transcriptional variation in three key races.</title>
        <authorList>
            <person name="Adams T.M."/>
            <person name="Armitage A.D."/>
            <person name="Sobczyk M.K."/>
            <person name="Bates H.J."/>
            <person name="Dunwell J.M."/>
            <person name="Nellist C.F."/>
            <person name="Harrison R.J."/>
        </authorList>
    </citation>
    <scope>NUCLEOTIDE SEQUENCE [LARGE SCALE GENOMIC DNA]</scope>
    <source>
        <strain evidence="10 14">A4</strain>
        <strain evidence="9 15">BC-1</strain>
        <strain evidence="8 19">BC-23</strain>
        <strain evidence="7 13">NOV-27</strain>
        <strain evidence="6 16">NOV-5</strain>
        <strain evidence="5 17">NOV-71</strain>
        <strain evidence="11 20">NOV-77</strain>
        <strain evidence="2 12">NOV-9</strain>
        <strain evidence="4 21">ONT-3</strain>
        <strain evidence="3 18">SCRP245</strain>
    </source>
</reference>
<evidence type="ECO:0000256" key="1">
    <source>
        <dbReference type="SAM" id="MobiDB-lite"/>
    </source>
</evidence>
<accession>A0A6A3MQ33</accession>
<dbReference type="Proteomes" id="UP000437068">
    <property type="component" value="Unassembled WGS sequence"/>
</dbReference>
<dbReference type="EMBL" id="QXFX01000002">
    <property type="protein sequence ID" value="KAE9140666.1"/>
    <property type="molecule type" value="Genomic_DNA"/>
</dbReference>
<evidence type="ECO:0000313" key="17">
    <source>
        <dbReference type="Proteomes" id="UP000441208"/>
    </source>
</evidence>
<protein>
    <submittedName>
        <fullName evidence="3">Uncharacterized protein</fullName>
    </submittedName>
</protein>
<evidence type="ECO:0000313" key="9">
    <source>
        <dbReference type="EMBL" id="KAE9257768.1"/>
    </source>
</evidence>
<evidence type="ECO:0000313" key="5">
    <source>
        <dbReference type="EMBL" id="KAE9141138.1"/>
    </source>
</evidence>
<name>A0A6A3MQ33_9STRA</name>
<evidence type="ECO:0000313" key="6">
    <source>
        <dbReference type="EMBL" id="KAE9155671.1"/>
    </source>
</evidence>
<evidence type="ECO:0000313" key="11">
    <source>
        <dbReference type="EMBL" id="KAE9361961.1"/>
    </source>
</evidence>
<evidence type="ECO:0000313" key="12">
    <source>
        <dbReference type="Proteomes" id="UP000429523"/>
    </source>
</evidence>
<dbReference type="Proteomes" id="UP000429523">
    <property type="component" value="Unassembled WGS sequence"/>
</dbReference>
<evidence type="ECO:0000313" key="2">
    <source>
        <dbReference type="EMBL" id="KAE8950185.1"/>
    </source>
</evidence>
<feature type="region of interest" description="Disordered" evidence="1">
    <location>
        <begin position="1"/>
        <end position="40"/>
    </location>
</feature>
<evidence type="ECO:0000313" key="14">
    <source>
        <dbReference type="Proteomes" id="UP000437068"/>
    </source>
</evidence>
<dbReference type="EMBL" id="QXGE01000006">
    <property type="protein sequence ID" value="KAE9330502.1"/>
    <property type="molecule type" value="Genomic_DNA"/>
</dbReference>
<evidence type="ECO:0000313" key="13">
    <source>
        <dbReference type="Proteomes" id="UP000433483"/>
    </source>
</evidence>
<keyword evidence="13" id="KW-1185">Reference proteome</keyword>
<dbReference type="Proteomes" id="UP000440367">
    <property type="component" value="Unassembled WGS sequence"/>
</dbReference>
<dbReference type="Proteomes" id="UP000433483">
    <property type="component" value="Unassembled WGS sequence"/>
</dbReference>
<comment type="caution">
    <text evidence="3">The sequence shown here is derived from an EMBL/GenBank/DDBJ whole genome shotgun (WGS) entry which is preliminary data.</text>
</comment>
<dbReference type="EMBL" id="QXFY01000011">
    <property type="protein sequence ID" value="KAE9361961.1"/>
    <property type="molecule type" value="Genomic_DNA"/>
</dbReference>
<dbReference type="EMBL" id="QXFW01000003">
    <property type="protein sequence ID" value="KAE9031375.1"/>
    <property type="molecule type" value="Genomic_DNA"/>
</dbReference>
<evidence type="ECO:0000313" key="7">
    <source>
        <dbReference type="EMBL" id="KAE9235957.1"/>
    </source>
</evidence>
<sequence>MRSRSRRFSASLAVTGQGSAQSAAFLPSRQERDAVQRRDAAVSPRVLMCVP</sequence>
<dbReference type="Proteomes" id="UP000441208">
    <property type="component" value="Unassembled WGS sequence"/>
</dbReference>
<gene>
    <name evidence="10" type="ORF">PF001_g337</name>
    <name evidence="9" type="ORF">PF002_g711</name>
    <name evidence="8" type="ORF">PF004_g333</name>
    <name evidence="7" type="ORF">PF005_g1265</name>
    <name evidence="6" type="ORF">PF006_g398</name>
    <name evidence="5" type="ORF">PF007_g330</name>
    <name evidence="11" type="ORF">PF008_g542</name>
    <name evidence="2" type="ORF">PF009_g292</name>
    <name evidence="4" type="ORF">PF010_g90</name>
    <name evidence="3" type="ORF">PF011_g153</name>
</gene>
<dbReference type="EMBL" id="QXFZ01000006">
    <property type="protein sequence ID" value="KAE9141138.1"/>
    <property type="molecule type" value="Genomic_DNA"/>
</dbReference>
<dbReference type="Proteomes" id="UP000460718">
    <property type="component" value="Unassembled WGS sequence"/>
</dbReference>
<evidence type="ECO:0000313" key="8">
    <source>
        <dbReference type="EMBL" id="KAE9255942.1"/>
    </source>
</evidence>
<dbReference type="Proteomes" id="UP000488956">
    <property type="component" value="Unassembled WGS sequence"/>
</dbReference>
<evidence type="ECO:0000313" key="16">
    <source>
        <dbReference type="Proteomes" id="UP000440732"/>
    </source>
</evidence>
<evidence type="ECO:0000313" key="21">
    <source>
        <dbReference type="Proteomes" id="UP000488956"/>
    </source>
</evidence>
<dbReference type="EMBL" id="QXGC01000006">
    <property type="protein sequence ID" value="KAE9255942.1"/>
    <property type="molecule type" value="Genomic_DNA"/>
</dbReference>
<evidence type="ECO:0000313" key="15">
    <source>
        <dbReference type="Proteomes" id="UP000440367"/>
    </source>
</evidence>
<evidence type="ECO:0000313" key="10">
    <source>
        <dbReference type="EMBL" id="KAE9330502.1"/>
    </source>
</evidence>
<dbReference type="Proteomes" id="UP000486351">
    <property type="component" value="Unassembled WGS sequence"/>
</dbReference>
<evidence type="ECO:0000313" key="20">
    <source>
        <dbReference type="Proteomes" id="UP000486351"/>
    </source>
</evidence>
<feature type="compositionally biased region" description="Basic and acidic residues" evidence="1">
    <location>
        <begin position="29"/>
        <end position="40"/>
    </location>
</feature>
<proteinExistence type="predicted"/>
<evidence type="ECO:0000313" key="19">
    <source>
        <dbReference type="Proteomes" id="UP000476176"/>
    </source>
</evidence>
<evidence type="ECO:0000313" key="3">
    <source>
        <dbReference type="EMBL" id="KAE9031375.1"/>
    </source>
</evidence>
<dbReference type="OrthoDB" id="10318824at2759"/>
<dbReference type="EMBL" id="QXGB01000030">
    <property type="protein sequence ID" value="KAE9235957.1"/>
    <property type="molecule type" value="Genomic_DNA"/>
</dbReference>
<feature type="compositionally biased region" description="Polar residues" evidence="1">
    <location>
        <begin position="12"/>
        <end position="22"/>
    </location>
</feature>